<dbReference type="GO" id="GO:0003964">
    <property type="term" value="F:RNA-directed DNA polymerase activity"/>
    <property type="evidence" value="ECO:0007669"/>
    <property type="project" value="UniProtKB-KW"/>
</dbReference>
<dbReference type="EC" id="2.7.7.49" evidence="4"/>
<dbReference type="PANTHER" id="PTHR37984">
    <property type="entry name" value="PROTEIN CBG26694"/>
    <property type="match status" value="1"/>
</dbReference>
<dbReference type="InterPro" id="IPR043128">
    <property type="entry name" value="Rev_trsase/Diguanyl_cyclase"/>
</dbReference>
<dbReference type="AlphaFoldDB" id="G0VJI2"/>
<dbReference type="Gene3D" id="1.10.340.70">
    <property type="match status" value="1"/>
</dbReference>
<keyword evidence="21" id="KW-1185">Reference proteome</keyword>
<feature type="compositionally biased region" description="Basic residues" evidence="17">
    <location>
        <begin position="1200"/>
        <end position="1220"/>
    </location>
</feature>
<evidence type="ECO:0000256" key="17">
    <source>
        <dbReference type="SAM" id="MobiDB-lite"/>
    </source>
</evidence>
<dbReference type="PROSITE" id="PS50994">
    <property type="entry name" value="INTEGRASE"/>
    <property type="match status" value="1"/>
</dbReference>
<dbReference type="Pfam" id="PF00665">
    <property type="entry name" value="rve"/>
    <property type="match status" value="1"/>
</dbReference>
<evidence type="ECO:0000256" key="9">
    <source>
        <dbReference type="ARBA" id="ARBA00022750"/>
    </source>
</evidence>
<dbReference type="OrthoDB" id="4488294at2759"/>
<keyword evidence="11" id="KW-0378">Hydrolase</keyword>
<comment type="function">
    <text evidence="15">Reverse transcriptase/ribonuclease H (RT) is a multifunctional enzyme that catalyzes the conversion of the retro-elements RNA genome into dsDNA within the VLP. The enzyme displays a DNA polymerase activity that can copy either DNA or RNA templates, and a ribonuclease H (RNase H) activity that cleaves the RNA strand of RNA-DNA heteroduplexes during plus-strand synthesis and hydrolyzes RNA primers. The conversion leads to a linear dsDNA copy of the retrotransposon that includes long terminal repeats (LTRs) at both ends.</text>
</comment>
<keyword evidence="12" id="KW-0694">RNA-binding</keyword>
<keyword evidence="14" id="KW-0539">Nucleus</keyword>
<evidence type="ECO:0000256" key="8">
    <source>
        <dbReference type="ARBA" id="ARBA00022722"/>
    </source>
</evidence>
<dbReference type="GO" id="GO:0006508">
    <property type="term" value="P:proteolysis"/>
    <property type="evidence" value="ECO:0007669"/>
    <property type="project" value="InterPro"/>
</dbReference>
<dbReference type="Pfam" id="PF00078">
    <property type="entry name" value="RVT_1"/>
    <property type="match status" value="1"/>
</dbReference>
<evidence type="ECO:0000256" key="5">
    <source>
        <dbReference type="ARBA" id="ARBA00022490"/>
    </source>
</evidence>
<keyword evidence="9" id="KW-0064">Aspartyl protease</keyword>
<evidence type="ECO:0000256" key="7">
    <source>
        <dbReference type="ARBA" id="ARBA00022695"/>
    </source>
</evidence>
<evidence type="ECO:0000256" key="11">
    <source>
        <dbReference type="ARBA" id="ARBA00022801"/>
    </source>
</evidence>
<organism evidence="20 21">
    <name type="scientific">Naumovozyma castellii</name>
    <name type="common">Yeast</name>
    <name type="synonym">Saccharomyces castellii</name>
    <dbReference type="NCBI Taxonomy" id="27288"/>
    <lineage>
        <taxon>Eukaryota</taxon>
        <taxon>Fungi</taxon>
        <taxon>Dikarya</taxon>
        <taxon>Ascomycota</taxon>
        <taxon>Saccharomycotina</taxon>
        <taxon>Saccharomycetes</taxon>
        <taxon>Saccharomycetales</taxon>
        <taxon>Saccharomycetaceae</taxon>
        <taxon>Naumovozyma</taxon>
    </lineage>
</organism>
<dbReference type="KEGG" id="ncs:NCAS_0H03510"/>
<dbReference type="InterPro" id="IPR041373">
    <property type="entry name" value="RT_RNaseH"/>
</dbReference>
<keyword evidence="9" id="KW-0645">Protease</keyword>
<dbReference type="Gene3D" id="2.40.70.10">
    <property type="entry name" value="Acid Proteases"/>
    <property type="match status" value="1"/>
</dbReference>
<accession>G0VJI2</accession>
<feature type="region of interest" description="Disordered" evidence="17">
    <location>
        <begin position="1190"/>
        <end position="1220"/>
    </location>
</feature>
<dbReference type="InterPro" id="IPR050951">
    <property type="entry name" value="Retrovirus_Pol_polyprotein"/>
</dbReference>
<evidence type="ECO:0000256" key="1">
    <source>
        <dbReference type="ARBA" id="ARBA00000077"/>
    </source>
</evidence>
<dbReference type="Gene3D" id="3.30.70.270">
    <property type="match status" value="2"/>
</dbReference>
<evidence type="ECO:0000256" key="4">
    <source>
        <dbReference type="ARBA" id="ARBA00012493"/>
    </source>
</evidence>
<keyword evidence="8" id="KW-0540">Nuclease</keyword>
<feature type="domain" description="Integrase catalytic" evidence="19">
    <location>
        <begin position="796"/>
        <end position="964"/>
    </location>
</feature>
<evidence type="ECO:0000256" key="14">
    <source>
        <dbReference type="ARBA" id="ARBA00023242"/>
    </source>
</evidence>
<dbReference type="GO" id="GO:0015074">
    <property type="term" value="P:DNA integration"/>
    <property type="evidence" value="ECO:0007669"/>
    <property type="project" value="InterPro"/>
</dbReference>
<comment type="function">
    <text evidence="16">Integrase (IN) targets the VLP to the nucleus, where a subparticle preintegration complex (PIC) containing at least integrase and the newly synthesized dsDNA copy of the retrotransposon must transit the nuclear membrane. Once in the nucleus, integrase performs the integration of the dsDNA into the host genome.</text>
</comment>
<dbReference type="InterPro" id="IPR001584">
    <property type="entry name" value="Integrase_cat-core"/>
</dbReference>
<dbReference type="InterPro" id="IPR000477">
    <property type="entry name" value="RT_dom"/>
</dbReference>
<evidence type="ECO:0000256" key="12">
    <source>
        <dbReference type="ARBA" id="ARBA00022884"/>
    </source>
</evidence>
<keyword evidence="6" id="KW-0808">Transferase</keyword>
<dbReference type="PROSITE" id="PS50878">
    <property type="entry name" value="RT_POL"/>
    <property type="match status" value="1"/>
</dbReference>
<evidence type="ECO:0000256" key="6">
    <source>
        <dbReference type="ARBA" id="ARBA00022679"/>
    </source>
</evidence>
<evidence type="ECO:0000313" key="21">
    <source>
        <dbReference type="Proteomes" id="UP000001640"/>
    </source>
</evidence>
<dbReference type="GO" id="GO:0005737">
    <property type="term" value="C:cytoplasm"/>
    <property type="evidence" value="ECO:0007669"/>
    <property type="project" value="UniProtKB-SubCell"/>
</dbReference>
<reference evidence="20 21" key="1">
    <citation type="journal article" date="2011" name="Proc. Natl. Acad. Sci. U.S.A.">
        <title>Evolutionary erosion of yeast sex chromosomes by mating-type switching accidents.</title>
        <authorList>
            <person name="Gordon J.L."/>
            <person name="Armisen D."/>
            <person name="Proux-Wera E."/>
            <person name="Oheigeartaigh S.S."/>
            <person name="Byrne K.P."/>
            <person name="Wolfe K.H."/>
        </authorList>
    </citation>
    <scope>NUCLEOTIDE SEQUENCE [LARGE SCALE GENOMIC DNA]</scope>
    <source>
        <strain evidence="21">ATCC 76901 / BCRC 22586 / CBS 4309 / NBRC 1992 / NRRL Y-12630</strain>
    </source>
</reference>
<evidence type="ECO:0000313" key="20">
    <source>
        <dbReference type="EMBL" id="CCC71661.1"/>
    </source>
</evidence>
<dbReference type="InterPro" id="IPR041588">
    <property type="entry name" value="Integrase_H2C2"/>
</dbReference>
<proteinExistence type="predicted"/>
<evidence type="ECO:0000256" key="15">
    <source>
        <dbReference type="ARBA" id="ARBA00025590"/>
    </source>
</evidence>
<dbReference type="GeneID" id="96905338"/>
<dbReference type="CDD" id="cd09274">
    <property type="entry name" value="RNase_HI_RT_Ty3"/>
    <property type="match status" value="1"/>
</dbReference>
<dbReference type="GO" id="GO:0005634">
    <property type="term" value="C:nucleus"/>
    <property type="evidence" value="ECO:0007669"/>
    <property type="project" value="UniProtKB-SubCell"/>
</dbReference>
<dbReference type="EMBL" id="HE576759">
    <property type="protein sequence ID" value="CCC71661.1"/>
    <property type="molecule type" value="Genomic_DNA"/>
</dbReference>
<dbReference type="InterPro" id="IPR012337">
    <property type="entry name" value="RNaseH-like_sf"/>
</dbReference>
<name>G0VJI2_NAUCA</name>
<dbReference type="InterPro" id="IPR001969">
    <property type="entry name" value="Aspartic_peptidase_AS"/>
</dbReference>
<evidence type="ECO:0000256" key="16">
    <source>
        <dbReference type="ARBA" id="ARBA00025615"/>
    </source>
</evidence>
<protein>
    <recommendedName>
        <fullName evidence="4">RNA-directed DNA polymerase</fullName>
        <ecNumber evidence="4">2.7.7.49</ecNumber>
    </recommendedName>
</protein>
<dbReference type="Gene3D" id="3.30.420.10">
    <property type="entry name" value="Ribonuclease H-like superfamily/Ribonuclease H"/>
    <property type="match status" value="1"/>
</dbReference>
<dbReference type="GO" id="GO:0003723">
    <property type="term" value="F:RNA binding"/>
    <property type="evidence" value="ECO:0007669"/>
    <property type="project" value="UniProtKB-KW"/>
</dbReference>
<evidence type="ECO:0000259" key="19">
    <source>
        <dbReference type="PROSITE" id="PS50994"/>
    </source>
</evidence>
<evidence type="ECO:0000256" key="3">
    <source>
        <dbReference type="ARBA" id="ARBA00004496"/>
    </source>
</evidence>
<dbReference type="InParanoid" id="G0VJI2"/>
<keyword evidence="13" id="KW-0695">RNA-directed DNA polymerase</keyword>
<dbReference type="SUPFAM" id="SSF53098">
    <property type="entry name" value="Ribonuclease H-like"/>
    <property type="match status" value="1"/>
</dbReference>
<evidence type="ECO:0000256" key="2">
    <source>
        <dbReference type="ARBA" id="ARBA00004123"/>
    </source>
</evidence>
<dbReference type="Proteomes" id="UP000001640">
    <property type="component" value="Chromosome 8"/>
</dbReference>
<gene>
    <name evidence="20" type="primary">NCAS0H03510</name>
    <name evidence="20" type="ordered locus">NCAS_0H03510</name>
</gene>
<dbReference type="GO" id="GO:0004523">
    <property type="term" value="F:RNA-DNA hybrid ribonuclease activity"/>
    <property type="evidence" value="ECO:0007669"/>
    <property type="project" value="UniProtKB-EC"/>
</dbReference>
<dbReference type="InterPro" id="IPR036397">
    <property type="entry name" value="RNaseH_sf"/>
</dbReference>
<comment type="catalytic activity">
    <reaction evidence="1">
        <text>Endonucleolytic cleavage to 5'-phosphomonoester.</text>
        <dbReference type="EC" id="3.1.26.4"/>
    </reaction>
</comment>
<dbReference type="InterPro" id="IPR021109">
    <property type="entry name" value="Peptidase_aspartic_dom_sf"/>
</dbReference>
<dbReference type="RefSeq" id="XP_003678008.1">
    <property type="nucleotide sequence ID" value="XM_003677960.1"/>
</dbReference>
<dbReference type="OMA" id="PIGHFEY"/>
<dbReference type="SUPFAM" id="SSF56672">
    <property type="entry name" value="DNA/RNA polymerases"/>
    <property type="match status" value="1"/>
</dbReference>
<reference key="2">
    <citation type="submission" date="2011-08" db="EMBL/GenBank/DDBJ databases">
        <title>Genome sequence of Naumovozyma castellii.</title>
        <authorList>
            <person name="Gordon J.L."/>
            <person name="Armisen D."/>
            <person name="Proux-Wera E."/>
            <person name="OhEigeartaigh S.S."/>
            <person name="Byrne K.P."/>
            <person name="Wolfe K.H."/>
        </authorList>
    </citation>
    <scope>NUCLEOTIDE SEQUENCE</scope>
    <source>
        <strain>Type strain:CBS 4309</strain>
    </source>
</reference>
<dbReference type="Pfam" id="PF17917">
    <property type="entry name" value="RT_RNaseH"/>
    <property type="match status" value="1"/>
</dbReference>
<dbReference type="STRING" id="1064592.G0VJI2"/>
<sequence>MSRYAHLCYIKVPSLEMFGASPTTIIQVGNEDCKAIVDTGSTANFISAEMFDRLEANTYRLFTLKHRINVYNANQTKMDVDSYVALECIIESEPVIIHAFVADWLQVDCILGVPFKEEFKDIAMPIINRKVKLVTIDDQIKMISALKARRLLTKKTTEAHLFWVSAGGTIRKDVSSELTQQLLKKFGKVIVDELPNLPTPNRIIKHHIELLPGSSPVARRAYRMSFSERKELERQLQELLAAGRIEVGNSPFAAPVLFVIKKDGSKRLCCDFRGLNEVTVKSKFPLPRIDDLFDMLSGASVFSQLDLVSGYHQVEVEPKDQYKTAFVTHEGQYIWKVMPFGLTNAPSTFQRLMNETLKGYIGKFVIVYLDDILIFSKDQKEHTMHLGLVLNRLQKAQLYAKKSKCHFYLDKVHFLGHTIDKDGIHVDDKKVKAMVDWPKPQKPKDAASFLGLAGFYRKFVEDFSGVANPLYEYSNKKRSWDDDCDRAFQTLKSKLTSAPVLLPFDESKGIVVTTDASDYAVGATLELVNDQGNVEGVVAYMSAKLHGAQLNWPVREKEGYAIRLALEHWSHYLKGKHFVLHTDHESLKFLHSKKDTSPKIARWLDTFAEYDFEIVYIPGEHNRADGLSRRPDLKNTTCSDTVEMAKTIDAKLWTLQTSNVITTFNAITPELLDTIKQGYATDNDFKIIYEVLSKKIETPPEFRTIIKTYEIKDGLLYYGFTSRTKNKLCIPDNEIRGQILKLAHDSPASAHCDALRTFLNISPFYHWPRMQKTIINYVKTCELCQKSKSKTGRPFGTYHPLEVSDDRWRDINIDFLSGMEPDITSGNDSIMVVIDRLSKMSHMIGLKKTTTTEELCNIFMREIFRLHGAPRSIVSDRDKLFTSAVWDRFAQRLGIHLNFTTSNNPQGDGQVERLNRTISERMRTLCEQYPQSWNELLPMLEFGYNNSYQSTIRATPFLAAYAFHPRFVGLLNPIQPSVRDPLGHEQETGRSFKAQLDRILQRSEAIREDIIRSIAAEQERISIERNKKMIPAHFKVGDKILIHNSAYMKPTKGQKFQFLWYGPFEIVEQVSTSSYRIAIRKGKTKHDVFPAKSLKPFNERQNDYGRVPPVNDEDIRARINEICGFGDMQQRGNETLVEAKWKDCEDWDSTIIPLEWVKEKVPEDYLLYLKQHRNRRQSLQYCCDSGRREMLMSRPNGRNRTGRPRVNAKKIGKRRGNNRF</sequence>
<dbReference type="FunFam" id="1.10.340.70:FF:000001">
    <property type="entry name" value="Retrovirus-related Pol polyprotein from transposon gypsy-like Protein"/>
    <property type="match status" value="1"/>
</dbReference>
<evidence type="ECO:0000256" key="10">
    <source>
        <dbReference type="ARBA" id="ARBA00022759"/>
    </source>
</evidence>
<dbReference type="InterPro" id="IPR043502">
    <property type="entry name" value="DNA/RNA_pol_sf"/>
</dbReference>
<dbReference type="Pfam" id="PF17921">
    <property type="entry name" value="Integrase_H2C2"/>
    <property type="match status" value="1"/>
</dbReference>
<dbReference type="FunCoup" id="G0VJI2">
    <property type="interactions" value="38"/>
</dbReference>
<dbReference type="CDD" id="cd01647">
    <property type="entry name" value="RT_LTR"/>
    <property type="match status" value="1"/>
</dbReference>
<dbReference type="PROSITE" id="PS00141">
    <property type="entry name" value="ASP_PROTEASE"/>
    <property type="match status" value="1"/>
</dbReference>
<feature type="domain" description="Reverse transcriptase" evidence="18">
    <location>
        <begin position="241"/>
        <end position="419"/>
    </location>
</feature>
<dbReference type="FunFam" id="3.30.70.270:FF:000020">
    <property type="entry name" value="Transposon Tf2-6 polyprotein-like Protein"/>
    <property type="match status" value="1"/>
</dbReference>
<dbReference type="SUPFAM" id="SSF50630">
    <property type="entry name" value="Acid proteases"/>
    <property type="match status" value="1"/>
</dbReference>
<dbReference type="CDD" id="cd00303">
    <property type="entry name" value="retropepsin_like"/>
    <property type="match status" value="1"/>
</dbReference>
<comment type="subcellular location">
    <subcellularLocation>
        <location evidence="3">Cytoplasm</location>
    </subcellularLocation>
    <subcellularLocation>
        <location evidence="2">Nucleus</location>
    </subcellularLocation>
</comment>
<keyword evidence="7" id="KW-0548">Nucleotidyltransferase</keyword>
<evidence type="ECO:0000256" key="13">
    <source>
        <dbReference type="ARBA" id="ARBA00022918"/>
    </source>
</evidence>
<keyword evidence="5" id="KW-0963">Cytoplasm</keyword>
<dbReference type="GO" id="GO:0004190">
    <property type="term" value="F:aspartic-type endopeptidase activity"/>
    <property type="evidence" value="ECO:0007669"/>
    <property type="project" value="UniProtKB-KW"/>
</dbReference>
<keyword evidence="10" id="KW-0255">Endonuclease</keyword>
<dbReference type="eggNOG" id="KOG0017">
    <property type="taxonomic scope" value="Eukaryota"/>
</dbReference>
<dbReference type="Gene3D" id="3.10.10.10">
    <property type="entry name" value="HIV Type 1 Reverse Transcriptase, subunit A, domain 1"/>
    <property type="match status" value="1"/>
</dbReference>
<evidence type="ECO:0000259" key="18">
    <source>
        <dbReference type="PROSITE" id="PS50878"/>
    </source>
</evidence>
<dbReference type="HOGENOM" id="CLU_000384_38_1_1"/>
<dbReference type="PANTHER" id="PTHR37984:SF5">
    <property type="entry name" value="PROTEIN NYNRIN-LIKE"/>
    <property type="match status" value="1"/>
</dbReference>